<gene>
    <name evidence="2" type="ORF">ATANTOWER_022879</name>
</gene>
<keyword evidence="1" id="KW-0472">Membrane</keyword>
<keyword evidence="1" id="KW-1133">Transmembrane helix</keyword>
<accession>A0ABU7ASL7</accession>
<proteinExistence type="predicted"/>
<dbReference type="Proteomes" id="UP001345963">
    <property type="component" value="Unassembled WGS sequence"/>
</dbReference>
<dbReference type="EMBL" id="JAHUTI010024704">
    <property type="protein sequence ID" value="MED6240538.1"/>
    <property type="molecule type" value="Genomic_DNA"/>
</dbReference>
<evidence type="ECO:0000313" key="2">
    <source>
        <dbReference type="EMBL" id="MED6240538.1"/>
    </source>
</evidence>
<name>A0ABU7ASL7_9TELE</name>
<keyword evidence="1" id="KW-0812">Transmembrane</keyword>
<organism evidence="2 3">
    <name type="scientific">Ataeniobius toweri</name>
    <dbReference type="NCBI Taxonomy" id="208326"/>
    <lineage>
        <taxon>Eukaryota</taxon>
        <taxon>Metazoa</taxon>
        <taxon>Chordata</taxon>
        <taxon>Craniata</taxon>
        <taxon>Vertebrata</taxon>
        <taxon>Euteleostomi</taxon>
        <taxon>Actinopterygii</taxon>
        <taxon>Neopterygii</taxon>
        <taxon>Teleostei</taxon>
        <taxon>Neoteleostei</taxon>
        <taxon>Acanthomorphata</taxon>
        <taxon>Ovalentaria</taxon>
        <taxon>Atherinomorphae</taxon>
        <taxon>Cyprinodontiformes</taxon>
        <taxon>Goodeidae</taxon>
        <taxon>Ataeniobius</taxon>
    </lineage>
</organism>
<protein>
    <submittedName>
        <fullName evidence="2">Uncharacterized protein</fullName>
    </submittedName>
</protein>
<comment type="caution">
    <text evidence="2">The sequence shown here is derived from an EMBL/GenBank/DDBJ whole genome shotgun (WGS) entry which is preliminary data.</text>
</comment>
<keyword evidence="3" id="KW-1185">Reference proteome</keyword>
<evidence type="ECO:0000313" key="3">
    <source>
        <dbReference type="Proteomes" id="UP001345963"/>
    </source>
</evidence>
<feature type="transmembrane region" description="Helical" evidence="1">
    <location>
        <begin position="42"/>
        <end position="62"/>
    </location>
</feature>
<sequence length="117" mass="12974">MDYNRTLHCWHNKGLMAALTLFFSRCPKPSEGGYVRHFASNLLLSIIIIFAGFLGQNGLLCFSSRSCLHLNVHTDGMATNTARLFCPLLIWRLSCILIDTVGHPAAFLTAAHPEISN</sequence>
<evidence type="ECO:0000256" key="1">
    <source>
        <dbReference type="SAM" id="Phobius"/>
    </source>
</evidence>
<reference evidence="2 3" key="1">
    <citation type="submission" date="2021-07" db="EMBL/GenBank/DDBJ databases">
        <authorList>
            <person name="Palmer J.M."/>
        </authorList>
    </citation>
    <scope>NUCLEOTIDE SEQUENCE [LARGE SCALE GENOMIC DNA]</scope>
    <source>
        <strain evidence="2 3">AT_MEX2019</strain>
        <tissue evidence="2">Muscle</tissue>
    </source>
</reference>